<proteinExistence type="predicted"/>
<reference evidence="1 2" key="1">
    <citation type="submission" date="2019-05" db="EMBL/GenBank/DDBJ databases">
        <title>Another draft genome of Portunus trituberculatus and its Hox gene families provides insights of decapod evolution.</title>
        <authorList>
            <person name="Jeong J.-H."/>
            <person name="Song I."/>
            <person name="Kim S."/>
            <person name="Choi T."/>
            <person name="Kim D."/>
            <person name="Ryu S."/>
            <person name="Kim W."/>
        </authorList>
    </citation>
    <scope>NUCLEOTIDE SEQUENCE [LARGE SCALE GENOMIC DNA]</scope>
    <source>
        <tissue evidence="1">Muscle</tissue>
    </source>
</reference>
<dbReference type="Proteomes" id="UP000324222">
    <property type="component" value="Unassembled WGS sequence"/>
</dbReference>
<evidence type="ECO:0000313" key="1">
    <source>
        <dbReference type="EMBL" id="MPC66521.1"/>
    </source>
</evidence>
<dbReference type="EMBL" id="VSRR010024876">
    <property type="protein sequence ID" value="MPC66521.1"/>
    <property type="molecule type" value="Genomic_DNA"/>
</dbReference>
<gene>
    <name evidence="1" type="ORF">E2C01_060669</name>
</gene>
<name>A0A5B7H1T9_PORTR</name>
<accession>A0A5B7H1T9</accession>
<protein>
    <submittedName>
        <fullName evidence="1">Uncharacterized protein</fullName>
    </submittedName>
</protein>
<evidence type="ECO:0000313" key="2">
    <source>
        <dbReference type="Proteomes" id="UP000324222"/>
    </source>
</evidence>
<dbReference type="AlphaFoldDB" id="A0A5B7H1T9"/>
<sequence length="114" mass="12012">MAEIRVILAMPGEGSTHACKPAALGSHVALCLTAAGGRHSNDNEQCLNGNESAIDSESNILGLHAALARAVLAGRLKNEEQHLPGRVDPLMSQVLVSSAVRYRFGDADLLFPEP</sequence>
<keyword evidence="2" id="KW-1185">Reference proteome</keyword>
<comment type="caution">
    <text evidence="1">The sequence shown here is derived from an EMBL/GenBank/DDBJ whole genome shotgun (WGS) entry which is preliminary data.</text>
</comment>
<organism evidence="1 2">
    <name type="scientific">Portunus trituberculatus</name>
    <name type="common">Swimming crab</name>
    <name type="synonym">Neptunus trituberculatus</name>
    <dbReference type="NCBI Taxonomy" id="210409"/>
    <lineage>
        <taxon>Eukaryota</taxon>
        <taxon>Metazoa</taxon>
        <taxon>Ecdysozoa</taxon>
        <taxon>Arthropoda</taxon>
        <taxon>Crustacea</taxon>
        <taxon>Multicrustacea</taxon>
        <taxon>Malacostraca</taxon>
        <taxon>Eumalacostraca</taxon>
        <taxon>Eucarida</taxon>
        <taxon>Decapoda</taxon>
        <taxon>Pleocyemata</taxon>
        <taxon>Brachyura</taxon>
        <taxon>Eubrachyura</taxon>
        <taxon>Portunoidea</taxon>
        <taxon>Portunidae</taxon>
        <taxon>Portuninae</taxon>
        <taxon>Portunus</taxon>
    </lineage>
</organism>